<organism evidence="4 5">
    <name type="scientific">Mycena pura</name>
    <dbReference type="NCBI Taxonomy" id="153505"/>
    <lineage>
        <taxon>Eukaryota</taxon>
        <taxon>Fungi</taxon>
        <taxon>Dikarya</taxon>
        <taxon>Basidiomycota</taxon>
        <taxon>Agaricomycotina</taxon>
        <taxon>Agaricomycetes</taxon>
        <taxon>Agaricomycetidae</taxon>
        <taxon>Agaricales</taxon>
        <taxon>Marasmiineae</taxon>
        <taxon>Mycenaceae</taxon>
        <taxon>Mycena</taxon>
    </lineage>
</organism>
<dbReference type="Proteomes" id="UP001219525">
    <property type="component" value="Unassembled WGS sequence"/>
</dbReference>
<gene>
    <name evidence="4" type="ORF">GGX14DRAFT_558784</name>
</gene>
<sequence>MSSCAHVLNSDISGIGVRISYYLQTFFLGCLSVRSGNVNEIIGALYTLMATNIAMAATGLILGFKPQPEISFQDAVVIIYLLSMGWITAMVSLASCKRLSDDTGIPALVPVIHAYTMLSFAFAVLATATTFGQHPECNNEAVAVIFHPFSALGHGRIAGWCIVGFAFFSYTETLVRRTRDQPPVVCMSEPDPGPYPTSTWTLKRQATDYGDPRAFIDYPLLVELVVIFLIWVFFMVNTELVIHRYQPTQEVSVPNWQFGQILPMFLTILPITNMVSAFITFGMKPTKQVYKTVKVFVIHDAEYDPASSHVRRAALASLSGLGAQVEFQQEIWPAIPMVVELLKDSNPDVRRAALDSLSGLGAQAEFQLEIQPAIPMGCTCIPLVLEHKQEIWPAIPMVVELLKDSYSTVRQAALESLSGLGARVEFQQEIRPAIPIVVELLKDSQSSVCRAALQYLSGLQVGAQDIEIVFITILDWGTLEGAKATAS</sequence>
<dbReference type="InterPro" id="IPR021133">
    <property type="entry name" value="HEAT_type_2"/>
</dbReference>
<feature type="repeat" description="HEAT" evidence="2">
    <location>
        <begin position="394"/>
        <end position="428"/>
    </location>
</feature>
<keyword evidence="5" id="KW-1185">Reference proteome</keyword>
<evidence type="ECO:0000313" key="5">
    <source>
        <dbReference type="Proteomes" id="UP001219525"/>
    </source>
</evidence>
<evidence type="ECO:0000256" key="2">
    <source>
        <dbReference type="PROSITE-ProRule" id="PRU00103"/>
    </source>
</evidence>
<evidence type="ECO:0000256" key="1">
    <source>
        <dbReference type="ARBA" id="ARBA00022737"/>
    </source>
</evidence>
<dbReference type="Pfam" id="PF02985">
    <property type="entry name" value="HEAT"/>
    <property type="match status" value="2"/>
</dbReference>
<keyword evidence="1" id="KW-0677">Repeat</keyword>
<feature type="transmembrane region" description="Helical" evidence="3">
    <location>
        <begin position="108"/>
        <end position="131"/>
    </location>
</feature>
<dbReference type="SUPFAM" id="SSF48371">
    <property type="entry name" value="ARM repeat"/>
    <property type="match status" value="1"/>
</dbReference>
<dbReference type="InterPro" id="IPR000357">
    <property type="entry name" value="HEAT"/>
</dbReference>
<keyword evidence="3" id="KW-0812">Transmembrane</keyword>
<feature type="transmembrane region" description="Helical" evidence="3">
    <location>
        <begin position="151"/>
        <end position="170"/>
    </location>
</feature>
<reference evidence="4" key="1">
    <citation type="submission" date="2023-03" db="EMBL/GenBank/DDBJ databases">
        <title>Massive genome expansion in bonnet fungi (Mycena s.s.) driven by repeated elements and novel gene families across ecological guilds.</title>
        <authorList>
            <consortium name="Lawrence Berkeley National Laboratory"/>
            <person name="Harder C.B."/>
            <person name="Miyauchi S."/>
            <person name="Viragh M."/>
            <person name="Kuo A."/>
            <person name="Thoen E."/>
            <person name="Andreopoulos B."/>
            <person name="Lu D."/>
            <person name="Skrede I."/>
            <person name="Drula E."/>
            <person name="Henrissat B."/>
            <person name="Morin E."/>
            <person name="Kohler A."/>
            <person name="Barry K."/>
            <person name="LaButti K."/>
            <person name="Morin E."/>
            <person name="Salamov A."/>
            <person name="Lipzen A."/>
            <person name="Mereny Z."/>
            <person name="Hegedus B."/>
            <person name="Baldrian P."/>
            <person name="Stursova M."/>
            <person name="Weitz H."/>
            <person name="Taylor A."/>
            <person name="Grigoriev I.V."/>
            <person name="Nagy L.G."/>
            <person name="Martin F."/>
            <person name="Kauserud H."/>
        </authorList>
    </citation>
    <scope>NUCLEOTIDE SEQUENCE</scope>
    <source>
        <strain evidence="4">9144</strain>
    </source>
</reference>
<evidence type="ECO:0000256" key="3">
    <source>
        <dbReference type="SAM" id="Phobius"/>
    </source>
</evidence>
<dbReference type="EMBL" id="JARJCW010000008">
    <property type="protein sequence ID" value="KAJ7221286.1"/>
    <property type="molecule type" value="Genomic_DNA"/>
</dbReference>
<comment type="caution">
    <text evidence="4">The sequence shown here is derived from an EMBL/GenBank/DDBJ whole genome shotgun (WGS) entry which is preliminary data.</text>
</comment>
<protein>
    <submittedName>
        <fullName evidence="4">Uncharacterized protein</fullName>
    </submittedName>
</protein>
<accession>A0AAD6VT76</accession>
<keyword evidence="3" id="KW-0472">Membrane</keyword>
<feature type="transmembrane region" description="Helical" evidence="3">
    <location>
        <begin position="76"/>
        <end position="96"/>
    </location>
</feature>
<name>A0AAD6VT76_9AGAR</name>
<dbReference type="InterPro" id="IPR011989">
    <property type="entry name" value="ARM-like"/>
</dbReference>
<feature type="transmembrane region" description="Helical" evidence="3">
    <location>
        <begin position="220"/>
        <end position="242"/>
    </location>
</feature>
<feature type="transmembrane region" description="Helical" evidence="3">
    <location>
        <begin position="43"/>
        <end position="64"/>
    </location>
</feature>
<proteinExistence type="predicted"/>
<dbReference type="Gene3D" id="1.25.10.10">
    <property type="entry name" value="Leucine-rich Repeat Variant"/>
    <property type="match status" value="1"/>
</dbReference>
<dbReference type="InterPro" id="IPR016024">
    <property type="entry name" value="ARM-type_fold"/>
</dbReference>
<dbReference type="PROSITE" id="PS50077">
    <property type="entry name" value="HEAT_REPEAT"/>
    <property type="match status" value="2"/>
</dbReference>
<evidence type="ECO:0000313" key="4">
    <source>
        <dbReference type="EMBL" id="KAJ7221286.1"/>
    </source>
</evidence>
<dbReference type="AlphaFoldDB" id="A0AAD6VT76"/>
<feature type="repeat" description="HEAT" evidence="2">
    <location>
        <begin position="334"/>
        <end position="371"/>
    </location>
</feature>
<feature type="transmembrane region" description="Helical" evidence="3">
    <location>
        <begin position="12"/>
        <end position="31"/>
    </location>
</feature>
<keyword evidence="3" id="KW-1133">Transmembrane helix</keyword>
<feature type="transmembrane region" description="Helical" evidence="3">
    <location>
        <begin position="262"/>
        <end position="281"/>
    </location>
</feature>